<keyword evidence="1" id="KW-0812">Transmembrane</keyword>
<dbReference type="RefSeq" id="WP_230497994.1">
    <property type="nucleotide sequence ID" value="NZ_CAKJTG010000023.1"/>
</dbReference>
<organism evidence="2 3">
    <name type="scientific">Pseudoneobacillus rhizosphaerae</name>
    <dbReference type="NCBI Taxonomy" id="2880968"/>
    <lineage>
        <taxon>Bacteria</taxon>
        <taxon>Bacillati</taxon>
        <taxon>Bacillota</taxon>
        <taxon>Bacilli</taxon>
        <taxon>Bacillales</taxon>
        <taxon>Bacillaceae</taxon>
        <taxon>Pseudoneobacillus</taxon>
    </lineage>
</organism>
<accession>A0A9C7GCV5</accession>
<dbReference type="Proteomes" id="UP000789845">
    <property type="component" value="Unassembled WGS sequence"/>
</dbReference>
<evidence type="ECO:0000313" key="2">
    <source>
        <dbReference type="EMBL" id="CAG9609757.1"/>
    </source>
</evidence>
<feature type="transmembrane region" description="Helical" evidence="1">
    <location>
        <begin position="7"/>
        <end position="25"/>
    </location>
</feature>
<keyword evidence="1" id="KW-0472">Membrane</keyword>
<keyword evidence="1" id="KW-1133">Transmembrane helix</keyword>
<evidence type="ECO:0000313" key="3">
    <source>
        <dbReference type="Proteomes" id="UP000789845"/>
    </source>
</evidence>
<dbReference type="EMBL" id="CAKJTG010000023">
    <property type="protein sequence ID" value="CAG9609757.1"/>
    <property type="molecule type" value="Genomic_DNA"/>
</dbReference>
<proteinExistence type="predicted"/>
<dbReference type="AlphaFoldDB" id="A0A9C7GCV5"/>
<name>A0A9C7GCV5_9BACI</name>
<evidence type="ECO:0000256" key="1">
    <source>
        <dbReference type="SAM" id="Phobius"/>
    </source>
</evidence>
<keyword evidence="3" id="KW-1185">Reference proteome</keyword>
<sequence length="116" mass="13804">MILFIGICVCLVFALVVISMVRYFLLRPPSINHLPSNIGLLNIRDNRWGDERQSNFIFLDESQTTHQWNRNDQIFHNNKRPIDTSIWFTRIYIFLLLTIFGVICGYMLFQIYSLFI</sequence>
<feature type="transmembrane region" description="Helical" evidence="1">
    <location>
        <begin position="91"/>
        <end position="115"/>
    </location>
</feature>
<reference evidence="2" key="1">
    <citation type="submission" date="2021-10" db="EMBL/GenBank/DDBJ databases">
        <authorList>
            <person name="Criscuolo A."/>
        </authorList>
    </citation>
    <scope>NUCLEOTIDE SEQUENCE</scope>
    <source>
        <strain evidence="2">CIP111885</strain>
    </source>
</reference>
<protein>
    <submittedName>
        <fullName evidence="2">Uncharacterized protein</fullName>
    </submittedName>
</protein>
<gene>
    <name evidence="2" type="ORF">NEOCIP111885_03500</name>
</gene>
<comment type="caution">
    <text evidence="2">The sequence shown here is derived from an EMBL/GenBank/DDBJ whole genome shotgun (WGS) entry which is preliminary data.</text>
</comment>